<keyword evidence="1" id="KW-0472">Membrane</keyword>
<evidence type="ECO:0000256" key="1">
    <source>
        <dbReference type="SAM" id="Phobius"/>
    </source>
</evidence>
<protein>
    <recommendedName>
        <fullName evidence="2">Fatty acid desaturase domain-containing protein</fullName>
    </recommendedName>
</protein>
<proteinExistence type="predicted"/>
<keyword evidence="1" id="KW-1133">Transmembrane helix</keyword>
<dbReference type="InterPro" id="IPR005804">
    <property type="entry name" value="FA_desaturase_dom"/>
</dbReference>
<gene>
    <name evidence="3" type="ORF">METZ01_LOCUS370879</name>
</gene>
<name>A0A382T8C5_9ZZZZ</name>
<dbReference type="EMBL" id="UINC01134466">
    <property type="protein sequence ID" value="SVD18025.1"/>
    <property type="molecule type" value="Genomic_DNA"/>
</dbReference>
<accession>A0A382T8C5</accession>
<feature type="non-terminal residue" evidence="3">
    <location>
        <position position="1"/>
    </location>
</feature>
<feature type="transmembrane region" description="Helical" evidence="1">
    <location>
        <begin position="155"/>
        <end position="179"/>
    </location>
</feature>
<sequence>VPDDRTLRDPLQKVRKNFRVEWYRCPIDHSKLRQLMQPSDLQGWFQAGGHLLIAIVTGGGALFFFEKEMWVPFFLALFLHGTVSSFFKGIAAHELGHGTVFRTKWLNKIFLRIYSIVSWHNFHEYAMSHTYHHRYTLHPKGDREVVLPQYARSDLFYFLQLFSINIFGGLYTSGCLPIVKGTIKTALGKFGTSVLNQEWSEALYTAHPTERKYAVNW</sequence>
<evidence type="ECO:0000259" key="2">
    <source>
        <dbReference type="Pfam" id="PF00487"/>
    </source>
</evidence>
<dbReference type="GO" id="GO:0006629">
    <property type="term" value="P:lipid metabolic process"/>
    <property type="evidence" value="ECO:0007669"/>
    <property type="project" value="InterPro"/>
</dbReference>
<dbReference type="Pfam" id="PF00487">
    <property type="entry name" value="FA_desaturase"/>
    <property type="match status" value="1"/>
</dbReference>
<evidence type="ECO:0000313" key="3">
    <source>
        <dbReference type="EMBL" id="SVD18025.1"/>
    </source>
</evidence>
<feature type="domain" description="Fatty acid desaturase" evidence="2">
    <location>
        <begin position="70"/>
        <end position="169"/>
    </location>
</feature>
<feature type="transmembrane region" description="Helical" evidence="1">
    <location>
        <begin position="72"/>
        <end position="91"/>
    </location>
</feature>
<feature type="non-terminal residue" evidence="3">
    <location>
        <position position="217"/>
    </location>
</feature>
<organism evidence="3">
    <name type="scientific">marine metagenome</name>
    <dbReference type="NCBI Taxonomy" id="408172"/>
    <lineage>
        <taxon>unclassified sequences</taxon>
        <taxon>metagenomes</taxon>
        <taxon>ecological metagenomes</taxon>
    </lineage>
</organism>
<reference evidence="3" key="1">
    <citation type="submission" date="2018-05" db="EMBL/GenBank/DDBJ databases">
        <authorList>
            <person name="Lanie J.A."/>
            <person name="Ng W.-L."/>
            <person name="Kazmierczak K.M."/>
            <person name="Andrzejewski T.M."/>
            <person name="Davidsen T.M."/>
            <person name="Wayne K.J."/>
            <person name="Tettelin H."/>
            <person name="Glass J.I."/>
            <person name="Rusch D."/>
            <person name="Podicherti R."/>
            <person name="Tsui H.-C.T."/>
            <person name="Winkler M.E."/>
        </authorList>
    </citation>
    <scope>NUCLEOTIDE SEQUENCE</scope>
</reference>
<dbReference type="AlphaFoldDB" id="A0A382T8C5"/>
<feature type="transmembrane region" description="Helical" evidence="1">
    <location>
        <begin position="44"/>
        <end position="65"/>
    </location>
</feature>
<keyword evidence="1" id="KW-0812">Transmembrane</keyword>